<keyword evidence="3" id="KW-1185">Reference proteome</keyword>
<comment type="caution">
    <text evidence="2">The sequence shown here is derived from an EMBL/GenBank/DDBJ whole genome shotgun (WGS) entry which is preliminary data.</text>
</comment>
<feature type="region of interest" description="Disordered" evidence="1">
    <location>
        <begin position="38"/>
        <end position="62"/>
    </location>
</feature>
<gene>
    <name evidence="2" type="ORF">NDI76_14295</name>
</gene>
<dbReference type="PROSITE" id="PS51318">
    <property type="entry name" value="TAT"/>
    <property type="match status" value="1"/>
</dbReference>
<proteinExistence type="predicted"/>
<name>A0ABU2GHM5_9EURY</name>
<accession>A0ABU2GHM5</accession>
<dbReference type="RefSeq" id="WP_310924767.1">
    <property type="nucleotide sequence ID" value="NZ_JAMQOP010000002.1"/>
</dbReference>
<dbReference type="EMBL" id="JAMQOP010000002">
    <property type="protein sequence ID" value="MDS0299916.1"/>
    <property type="molecule type" value="Genomic_DNA"/>
</dbReference>
<dbReference type="Proteomes" id="UP001257060">
    <property type="component" value="Unassembled WGS sequence"/>
</dbReference>
<protein>
    <submittedName>
        <fullName evidence="2">Uncharacterized protein</fullName>
    </submittedName>
</protein>
<sequence length="204" mass="20428">MDNDRSRDADSDRTLSRRRLLAGTAAAGTAALTPAFADSAAAQSGDDEEAATPSAAVQNTAPTFGNSDYTGLFVQVSGYNRDADNQGVGSCGFVDSEDSVTGYDAEIIDTYNDNHQSESIVLFAVTQNPIQPGKLFVVNSQTQCGGGGYVNLRLEEVGSSSIETPGSAGGGSGSGSGSAIPGFGFLAGALGLGAAGAAAARSND</sequence>
<evidence type="ECO:0000313" key="3">
    <source>
        <dbReference type="Proteomes" id="UP001257060"/>
    </source>
</evidence>
<evidence type="ECO:0000256" key="1">
    <source>
        <dbReference type="SAM" id="MobiDB-lite"/>
    </source>
</evidence>
<evidence type="ECO:0000313" key="2">
    <source>
        <dbReference type="EMBL" id="MDS0299916.1"/>
    </source>
</evidence>
<reference evidence="2 3" key="1">
    <citation type="submission" date="2022-06" db="EMBL/GenBank/DDBJ databases">
        <title>Halogeometricum sp. a new haloarchaeum isolate from saline soil.</title>
        <authorList>
            <person name="Strakova D."/>
            <person name="Galisteo C."/>
            <person name="Sanchez-Porro C."/>
            <person name="Ventosa A."/>
        </authorList>
    </citation>
    <scope>NUCLEOTIDE SEQUENCE [LARGE SCALE GENOMIC DNA]</scope>
    <source>
        <strain evidence="2 3">S1BR25-6</strain>
    </source>
</reference>
<dbReference type="InterPro" id="IPR006311">
    <property type="entry name" value="TAT_signal"/>
</dbReference>
<organism evidence="2 3">
    <name type="scientific">Halogeometricum salsisoli</name>
    <dbReference type="NCBI Taxonomy" id="2950536"/>
    <lineage>
        <taxon>Archaea</taxon>
        <taxon>Methanobacteriati</taxon>
        <taxon>Methanobacteriota</taxon>
        <taxon>Stenosarchaea group</taxon>
        <taxon>Halobacteria</taxon>
        <taxon>Halobacteriales</taxon>
        <taxon>Haloferacaceae</taxon>
        <taxon>Halogeometricum</taxon>
    </lineage>
</organism>